<dbReference type="AlphaFoldDB" id="A0A6P6RRN7"/>
<protein>
    <submittedName>
        <fullName evidence="2">Uncharacterized protein LOC34624611</fullName>
    </submittedName>
</protein>
<dbReference type="Proteomes" id="UP000515125">
    <property type="component" value="Unplaced"/>
</dbReference>
<gene>
    <name evidence="2" type="primary">LOC34624611</name>
</gene>
<organism evidence="1 2">
    <name type="scientific">Cyclospora cayetanensis</name>
    <dbReference type="NCBI Taxonomy" id="88456"/>
    <lineage>
        <taxon>Eukaryota</taxon>
        <taxon>Sar</taxon>
        <taxon>Alveolata</taxon>
        <taxon>Apicomplexa</taxon>
        <taxon>Conoidasida</taxon>
        <taxon>Coccidia</taxon>
        <taxon>Eucoccidiorida</taxon>
        <taxon>Eimeriorina</taxon>
        <taxon>Eimeriidae</taxon>
        <taxon>Cyclospora</taxon>
    </lineage>
</organism>
<proteinExistence type="predicted"/>
<keyword evidence="1" id="KW-1185">Reference proteome</keyword>
<name>A0A6P6RRN7_9EIME</name>
<reference evidence="2" key="1">
    <citation type="submission" date="2025-08" db="UniProtKB">
        <authorList>
            <consortium name="RefSeq"/>
        </authorList>
    </citation>
    <scope>IDENTIFICATION</scope>
</reference>
<dbReference type="GeneID" id="34624611"/>
<evidence type="ECO:0000313" key="1">
    <source>
        <dbReference type="Proteomes" id="UP000515125"/>
    </source>
</evidence>
<accession>A0A6P6RRN7</accession>
<dbReference type="RefSeq" id="XP_026189765.1">
    <property type="nucleotide sequence ID" value="XM_026333980.1"/>
</dbReference>
<evidence type="ECO:0000313" key="2">
    <source>
        <dbReference type="RefSeq" id="XP_026189765.1"/>
    </source>
</evidence>
<dbReference type="OrthoDB" id="331915at2759"/>
<sequence>MISGLGKRSGCSATAAAQVPQYDIQFGGLLVRLLRKLSAKCHCQFDVWEAEAVGVADAASAAAVEAAAAAPGSEGAVLTTAGGRGGASELAAGKAEEEAVVSDGKTLGALHMHLLGLHRKFAIKLLEVDRTEASRLKYRTHSVLQEGLQLRDLCEQLWNARAAAAASGGGRFLLTTQQKLLLLQLQQEPLQQHPELLLQQLDPQILPQRALPVPRYFWTARGVTTEGCRVLGVGMERIEGRTLTQVLQQMRIPSRASSALLILEICIKFVRSQKVLACDLKRPLINWDTKPGNVLVELTRSATSLHCLRCVIIDLGDALPGPSFLFPTRHQPGISPSYVICTKGSCSPECAILVFLLASGSKSESFRKTWYGEVDLQRMIAAKRERLQHRWQRLQQLGVLRRKVHLSRQPPGADGQMRPPLERGFWEVEFTEGSVVFSTGLVLAQLMGGPNLIHVVNRNEVLVLDMLCEWGFEGSTNLFSQKPNLGPNCLLPQSGVFSQEPWLSLVRQMLHNTLAFCPTDRWSFAALERFLVSFHRAFKEYCSGDEVAANNTLQLLAQRTENKAPLTLKQPQAAVRL</sequence>